<comment type="caution">
    <text evidence="1">The sequence shown here is derived from an EMBL/GenBank/DDBJ whole genome shotgun (WGS) entry which is preliminary data.</text>
</comment>
<name>A0AAV7TGD8_PLEWA</name>
<protein>
    <submittedName>
        <fullName evidence="1">Uncharacterized protein</fullName>
    </submittedName>
</protein>
<organism evidence="1 2">
    <name type="scientific">Pleurodeles waltl</name>
    <name type="common">Iberian ribbed newt</name>
    <dbReference type="NCBI Taxonomy" id="8319"/>
    <lineage>
        <taxon>Eukaryota</taxon>
        <taxon>Metazoa</taxon>
        <taxon>Chordata</taxon>
        <taxon>Craniata</taxon>
        <taxon>Vertebrata</taxon>
        <taxon>Euteleostomi</taxon>
        <taxon>Amphibia</taxon>
        <taxon>Batrachia</taxon>
        <taxon>Caudata</taxon>
        <taxon>Salamandroidea</taxon>
        <taxon>Salamandridae</taxon>
        <taxon>Pleurodelinae</taxon>
        <taxon>Pleurodeles</taxon>
    </lineage>
</organism>
<gene>
    <name evidence="1" type="ORF">NDU88_000667</name>
</gene>
<reference evidence="1" key="1">
    <citation type="journal article" date="2022" name="bioRxiv">
        <title>Sequencing and chromosome-scale assembly of the giantPleurodeles waltlgenome.</title>
        <authorList>
            <person name="Brown T."/>
            <person name="Elewa A."/>
            <person name="Iarovenko S."/>
            <person name="Subramanian E."/>
            <person name="Araus A.J."/>
            <person name="Petzold A."/>
            <person name="Susuki M."/>
            <person name="Suzuki K.-i.T."/>
            <person name="Hayashi T."/>
            <person name="Toyoda A."/>
            <person name="Oliveira C."/>
            <person name="Osipova E."/>
            <person name="Leigh N.D."/>
            <person name="Simon A."/>
            <person name="Yun M.H."/>
        </authorList>
    </citation>
    <scope>NUCLEOTIDE SEQUENCE</scope>
    <source>
        <strain evidence="1">20211129_DDA</strain>
        <tissue evidence="1">Liver</tissue>
    </source>
</reference>
<proteinExistence type="predicted"/>
<dbReference type="AlphaFoldDB" id="A0AAV7TGD8"/>
<evidence type="ECO:0000313" key="2">
    <source>
        <dbReference type="Proteomes" id="UP001066276"/>
    </source>
</evidence>
<sequence>MTESRVNPLLGDHVALQHESKLWGMCGNKLEGECEGEAFVHAEAVPPNAELAATKHVQGAIAKKGTMQWVAEAQPPSEKGMIDGWEAAAVPPTTEQEQLEWEATAALTATQEQEREREGVTVPPTAQRLYLEQEAVAGPPEEQGGIWRQGATPASPARLAPPFLGVGCGSAGWWGTPRGASSVASQGGFSIVRKGEPLRWTLILGCGIGTG</sequence>
<keyword evidence="2" id="KW-1185">Reference proteome</keyword>
<accession>A0AAV7TGD8</accession>
<evidence type="ECO:0000313" key="1">
    <source>
        <dbReference type="EMBL" id="KAJ1175379.1"/>
    </source>
</evidence>
<dbReference type="Proteomes" id="UP001066276">
    <property type="component" value="Chromosome 3_2"/>
</dbReference>
<dbReference type="EMBL" id="JANPWB010000006">
    <property type="protein sequence ID" value="KAJ1175379.1"/>
    <property type="molecule type" value="Genomic_DNA"/>
</dbReference>